<keyword evidence="3 6" id="KW-1133">Transmembrane helix</keyword>
<evidence type="ECO:0000256" key="3">
    <source>
        <dbReference type="ARBA" id="ARBA00022989"/>
    </source>
</evidence>
<gene>
    <name evidence="9" type="ORF">ACJMK2_024074</name>
</gene>
<feature type="signal peptide" evidence="7">
    <location>
        <begin position="1"/>
        <end position="16"/>
    </location>
</feature>
<dbReference type="Proteomes" id="UP001634394">
    <property type="component" value="Unassembled WGS sequence"/>
</dbReference>
<dbReference type="PANTHER" id="PTHR45902">
    <property type="entry name" value="LATROPHILIN RECEPTOR-LIKE PROTEIN A"/>
    <property type="match status" value="1"/>
</dbReference>
<evidence type="ECO:0000256" key="1">
    <source>
        <dbReference type="ARBA" id="ARBA00004141"/>
    </source>
</evidence>
<feature type="transmembrane region" description="Helical" evidence="6">
    <location>
        <begin position="1260"/>
        <end position="1284"/>
    </location>
</feature>
<evidence type="ECO:0000256" key="5">
    <source>
        <dbReference type="SAM" id="MobiDB-lite"/>
    </source>
</evidence>
<dbReference type="Gene3D" id="1.20.1070.10">
    <property type="entry name" value="Rhodopsin 7-helix transmembrane proteins"/>
    <property type="match status" value="1"/>
</dbReference>
<feature type="transmembrane region" description="Helical" evidence="6">
    <location>
        <begin position="1147"/>
        <end position="1168"/>
    </location>
</feature>
<feature type="transmembrane region" description="Helical" evidence="6">
    <location>
        <begin position="1191"/>
        <end position="1214"/>
    </location>
</feature>
<accession>A0ABD3T697</accession>
<evidence type="ECO:0000313" key="10">
    <source>
        <dbReference type="Proteomes" id="UP001634394"/>
    </source>
</evidence>
<dbReference type="PANTHER" id="PTHR45902:SF1">
    <property type="entry name" value="LATROPHILIN RECEPTOR-LIKE PROTEIN A"/>
    <property type="match status" value="1"/>
</dbReference>
<feature type="transmembrane region" description="Helical" evidence="6">
    <location>
        <begin position="1075"/>
        <end position="1093"/>
    </location>
</feature>
<evidence type="ECO:0000256" key="4">
    <source>
        <dbReference type="ARBA" id="ARBA00023136"/>
    </source>
</evidence>
<dbReference type="EMBL" id="JBJQND010000019">
    <property type="protein sequence ID" value="KAL3832431.1"/>
    <property type="molecule type" value="Genomic_DNA"/>
</dbReference>
<feature type="region of interest" description="Disordered" evidence="5">
    <location>
        <begin position="1299"/>
        <end position="1323"/>
    </location>
</feature>
<feature type="chain" id="PRO_5044783088" description="G-protein coupled receptors family 2 profile 2 domain-containing protein" evidence="7">
    <location>
        <begin position="17"/>
        <end position="1323"/>
    </location>
</feature>
<keyword evidence="4 6" id="KW-0472">Membrane</keyword>
<keyword evidence="2 6" id="KW-0812">Transmembrane</keyword>
<comment type="caution">
    <text evidence="9">The sequence shown here is derived from an EMBL/GenBank/DDBJ whole genome shotgun (WGS) entry which is preliminary data.</text>
</comment>
<dbReference type="Pfam" id="PF00002">
    <property type="entry name" value="7tm_2"/>
    <property type="match status" value="1"/>
</dbReference>
<comment type="subcellular location">
    <subcellularLocation>
        <location evidence="1">Membrane</location>
        <topology evidence="1">Multi-pass membrane protein</topology>
    </subcellularLocation>
</comment>
<name>A0ABD3T697_SINWO</name>
<evidence type="ECO:0000256" key="2">
    <source>
        <dbReference type="ARBA" id="ARBA00022692"/>
    </source>
</evidence>
<dbReference type="InterPro" id="IPR017981">
    <property type="entry name" value="GPCR_2-like_7TM"/>
</dbReference>
<evidence type="ECO:0000313" key="9">
    <source>
        <dbReference type="EMBL" id="KAL3832431.1"/>
    </source>
</evidence>
<evidence type="ECO:0000256" key="7">
    <source>
        <dbReference type="SAM" id="SignalP"/>
    </source>
</evidence>
<keyword evidence="10" id="KW-1185">Reference proteome</keyword>
<organism evidence="9 10">
    <name type="scientific">Sinanodonta woodiana</name>
    <name type="common">Chinese pond mussel</name>
    <name type="synonym">Anodonta woodiana</name>
    <dbReference type="NCBI Taxonomy" id="1069815"/>
    <lineage>
        <taxon>Eukaryota</taxon>
        <taxon>Metazoa</taxon>
        <taxon>Spiralia</taxon>
        <taxon>Lophotrochozoa</taxon>
        <taxon>Mollusca</taxon>
        <taxon>Bivalvia</taxon>
        <taxon>Autobranchia</taxon>
        <taxon>Heteroconchia</taxon>
        <taxon>Palaeoheterodonta</taxon>
        <taxon>Unionida</taxon>
        <taxon>Unionoidea</taxon>
        <taxon>Unionidae</taxon>
        <taxon>Unioninae</taxon>
        <taxon>Sinanodonta</taxon>
    </lineage>
</organism>
<evidence type="ECO:0000256" key="6">
    <source>
        <dbReference type="SAM" id="Phobius"/>
    </source>
</evidence>
<feature type="transmembrane region" description="Helical" evidence="6">
    <location>
        <begin position="1099"/>
        <end position="1127"/>
    </location>
</feature>
<reference evidence="9 10" key="1">
    <citation type="submission" date="2024-11" db="EMBL/GenBank/DDBJ databases">
        <title>Chromosome-level genome assembly of the freshwater bivalve Anodonta woodiana.</title>
        <authorList>
            <person name="Chen X."/>
        </authorList>
    </citation>
    <scope>NUCLEOTIDE SEQUENCE [LARGE SCALE GENOMIC DNA]</scope>
    <source>
        <strain evidence="9">MN2024</strain>
        <tissue evidence="9">Gills</tissue>
    </source>
</reference>
<keyword evidence="7" id="KW-0732">Signal</keyword>
<evidence type="ECO:0000259" key="8">
    <source>
        <dbReference type="PROSITE" id="PS50261"/>
    </source>
</evidence>
<feature type="domain" description="G-protein coupled receptors family 2 profile 2" evidence="8">
    <location>
        <begin position="1038"/>
        <end position="1286"/>
    </location>
</feature>
<dbReference type="InterPro" id="IPR000832">
    <property type="entry name" value="GPCR_2_secretin-like"/>
</dbReference>
<protein>
    <recommendedName>
        <fullName evidence="8">G-protein coupled receptors family 2 profile 2 domain-containing protein</fullName>
    </recommendedName>
</protein>
<feature type="transmembrane region" description="Helical" evidence="6">
    <location>
        <begin position="1235"/>
        <end position="1254"/>
    </location>
</feature>
<sequence>MGILAMIRVFIVQTLAAVYAHVAWDFYNDVRQQGVDRSKLIAYTVLLCGIRSVCNQSAIPFPVLPETERRLSSCVLCKCDVDCWSRGDCCVDLPYLYLTSSCQSTELILNGSTANISSKFNFKMIASCPETNLYDEVNEQCDGFRNEGSFLDNDIQTPVASLNTHITYRNKYCAKCHGDHDVIRWDRFAECVTTTFDINTISTVKELKNALSDYNCSLVHVFPSILPHIPIKPCVSNYDDHVISTCNKTGLWMDYDPSIEWACKNFQPGDIFFEHFRNIFCYMCNPSIATVYHDVIVDRCNMTGKWRRYERSLEEGCLNLPSIQRLRPYKNAYCMLCNGRDTFSNFMASSIGNLDFEISTFSNRSIAIIQFSETSLLNLLENIVTDWERGMYEFDIGVKTAKSDFDNRKQTNNVSSSICIMFNILKEIRLICGENSFCISDDPDGYSNGSERSHAEMNSSFSESPCFLCDCSGICSYYRTSCVDLLLNKNPYDCISNEIFPSVRDQHTSSESEFIAISTCKNISQNMCHHQSFSNLTGILPGISDESVIFKNILRSYYQDFKDNLQPLDIKITCPILLEPTMFLSFSSLLKTALERKCEVLVASARYDCCREQHLMVSKCNTTGGRKHYDQNVKNMCELGEQFSICGLSSITYEKKNDNNIFYLCNHNISKQSVIRHCNVTGHWNVYNPVTEQACEQGPEHVIWYPYKNRFCNRCNEKMYGISLLSGILGIINPTYRSLFAFKLPSWIDFRKQESTCKDGMYDSYKMVCTNEYCPAGRQLKNGSCVIILEETKNLRYSITFPLVCISDHVTYYVNLQVLLRTISETIINKLRALDSEMEIKYSNTWTNKSCKERKISRKTTFINQIPTIFFHANISIRYTSKRTALEGALLGFRKTNFQLEYYGANLTFGTIQFSMTHDSKNNHPCRRTSTAFGSNDFESFIISNVTKNENKLEYRPVSNFLECVMIELSKNQYVYNKQTETIVLKNTKHILERHDVEFQADGSIRVCRDHVNQGALVYRISTIPALPYQASLMASIYNIFSYVCTVISIICLVITFVTYCLFKTLRSLPGKNNMCLVLCLLCAQTLLQFGLWQSQHPIICQVIAIGIHFFWMATFSSMNVCSIHMYRVFCSNAFAIFTDGDSKRFLMWYIAYICTVPFVCILINITFNSSLSNGQDIGYGGERCFLNNQYSILFTFIIPSMIIFISNAVLFAICFHKIRFSPSIPSNSRDKRNFFIYVKLSTITGVAWIFQITDGLLELSVFSFFVTFVNALQGMFIFASYICNRRVLKLYMNNCGRRRKPKEPQKRITCHPTQPRTEQTYL</sequence>
<feature type="compositionally biased region" description="Polar residues" evidence="5">
    <location>
        <begin position="1312"/>
        <end position="1323"/>
    </location>
</feature>
<dbReference type="CDD" id="cd15039">
    <property type="entry name" value="7tmB3_Methuselah-like"/>
    <property type="match status" value="1"/>
</dbReference>
<dbReference type="GO" id="GO:0016020">
    <property type="term" value="C:membrane"/>
    <property type="evidence" value="ECO:0007669"/>
    <property type="project" value="UniProtKB-SubCell"/>
</dbReference>
<dbReference type="PROSITE" id="PS50261">
    <property type="entry name" value="G_PROTEIN_RECEP_F2_4"/>
    <property type="match status" value="1"/>
</dbReference>
<feature type="transmembrane region" description="Helical" evidence="6">
    <location>
        <begin position="1040"/>
        <end position="1063"/>
    </location>
</feature>
<dbReference type="InterPro" id="IPR053231">
    <property type="entry name" value="GPCR_LN-TM7"/>
</dbReference>
<proteinExistence type="predicted"/>